<protein>
    <submittedName>
        <fullName evidence="2">Uncharacterized protein</fullName>
    </submittedName>
</protein>
<dbReference type="AlphaFoldDB" id="A0AAD5SH31"/>
<dbReference type="EMBL" id="JADGJD010000089">
    <property type="protein sequence ID" value="KAJ3055242.1"/>
    <property type="molecule type" value="Genomic_DNA"/>
</dbReference>
<organism evidence="2 3">
    <name type="scientific">Rhizophlyctis rosea</name>
    <dbReference type="NCBI Taxonomy" id="64517"/>
    <lineage>
        <taxon>Eukaryota</taxon>
        <taxon>Fungi</taxon>
        <taxon>Fungi incertae sedis</taxon>
        <taxon>Chytridiomycota</taxon>
        <taxon>Chytridiomycota incertae sedis</taxon>
        <taxon>Chytridiomycetes</taxon>
        <taxon>Rhizophlyctidales</taxon>
        <taxon>Rhizophlyctidaceae</taxon>
        <taxon>Rhizophlyctis</taxon>
    </lineage>
</organism>
<evidence type="ECO:0000256" key="1">
    <source>
        <dbReference type="SAM" id="MobiDB-lite"/>
    </source>
</evidence>
<feature type="region of interest" description="Disordered" evidence="1">
    <location>
        <begin position="1"/>
        <end position="21"/>
    </location>
</feature>
<sequence length="440" mass="49618">MSRFFDPPASAPNGLPTKRLPVPKILTPLQPQKPLMPNFGPRRVLSKAEKFTTEFVNRKKELEELDQYHENIRVKLNLRETGQPQKPMDVKVVNLDKIQQNIKVVNNGPPPVVPPPKKPTMLTTGTDTDDLLQINPRTQKINTTSTAKVQRMADASTSPMETTPQVPNIGPSVPSADPTQNIVNHYHYHNQFHQYHNQQTLEQQIQNIHNVQTNHNTMVNNNQYNHQENYVANILNYQNVANQNVDPGVATGGPLTQQLLPYQDRLLIEAPVNAPVETPALRHAVRHLPAADELPAYEDVDMNFGGALPELDPPAYKRKGKGKKRLETIVMPKVPPPPGYVGFDRLNKGRPRVPRKGDAAYTAARIIEQQRANRLDRIVQMPTIPASHAYDPRPSNVPELRMRDEGWYMQGLDDAPKPPTKRKGGRMVKDATPKRIRTAY</sequence>
<gene>
    <name evidence="2" type="ORF">HK097_011125</name>
</gene>
<feature type="region of interest" description="Disordered" evidence="1">
    <location>
        <begin position="409"/>
        <end position="440"/>
    </location>
</feature>
<evidence type="ECO:0000313" key="2">
    <source>
        <dbReference type="EMBL" id="KAJ3055242.1"/>
    </source>
</evidence>
<dbReference type="Proteomes" id="UP001212841">
    <property type="component" value="Unassembled WGS sequence"/>
</dbReference>
<proteinExistence type="predicted"/>
<comment type="caution">
    <text evidence="2">The sequence shown here is derived from an EMBL/GenBank/DDBJ whole genome shotgun (WGS) entry which is preliminary data.</text>
</comment>
<evidence type="ECO:0000313" key="3">
    <source>
        <dbReference type="Proteomes" id="UP001212841"/>
    </source>
</evidence>
<reference evidence="2" key="1">
    <citation type="submission" date="2020-05" db="EMBL/GenBank/DDBJ databases">
        <title>Phylogenomic resolution of chytrid fungi.</title>
        <authorList>
            <person name="Stajich J.E."/>
            <person name="Amses K."/>
            <person name="Simmons R."/>
            <person name="Seto K."/>
            <person name="Myers J."/>
            <person name="Bonds A."/>
            <person name="Quandt C.A."/>
            <person name="Barry K."/>
            <person name="Liu P."/>
            <person name="Grigoriev I."/>
            <person name="Longcore J.E."/>
            <person name="James T.Y."/>
        </authorList>
    </citation>
    <scope>NUCLEOTIDE SEQUENCE</scope>
    <source>
        <strain evidence="2">JEL0318</strain>
    </source>
</reference>
<name>A0AAD5SH31_9FUNG</name>
<accession>A0AAD5SH31</accession>
<keyword evidence="3" id="KW-1185">Reference proteome</keyword>